<accession>A0ABR2YCN8</accession>
<name>A0ABR2YCN8_9CHLO</name>
<comment type="caution">
    <text evidence="2">The sequence shown here is derived from an EMBL/GenBank/DDBJ whole genome shotgun (WGS) entry which is preliminary data.</text>
</comment>
<feature type="compositionally biased region" description="Basic and acidic residues" evidence="1">
    <location>
        <begin position="21"/>
        <end position="47"/>
    </location>
</feature>
<feature type="compositionally biased region" description="Polar residues" evidence="1">
    <location>
        <begin position="48"/>
        <end position="57"/>
    </location>
</feature>
<evidence type="ECO:0000313" key="2">
    <source>
        <dbReference type="EMBL" id="KAK9902640.1"/>
    </source>
</evidence>
<gene>
    <name evidence="2" type="ORF">WJX75_001094</name>
</gene>
<keyword evidence="3" id="KW-1185">Reference proteome</keyword>
<dbReference type="Proteomes" id="UP001491310">
    <property type="component" value="Unassembled WGS sequence"/>
</dbReference>
<proteinExistence type="predicted"/>
<protein>
    <submittedName>
        <fullName evidence="2">Uncharacterized protein</fullName>
    </submittedName>
</protein>
<evidence type="ECO:0000256" key="1">
    <source>
        <dbReference type="SAM" id="MobiDB-lite"/>
    </source>
</evidence>
<organism evidence="2 3">
    <name type="scientific">Coccomyxa subellipsoidea</name>
    <dbReference type="NCBI Taxonomy" id="248742"/>
    <lineage>
        <taxon>Eukaryota</taxon>
        <taxon>Viridiplantae</taxon>
        <taxon>Chlorophyta</taxon>
        <taxon>core chlorophytes</taxon>
        <taxon>Trebouxiophyceae</taxon>
        <taxon>Trebouxiophyceae incertae sedis</taxon>
        <taxon>Coccomyxaceae</taxon>
        <taxon>Coccomyxa</taxon>
    </lineage>
</organism>
<feature type="region of interest" description="Disordered" evidence="1">
    <location>
        <begin position="21"/>
        <end position="57"/>
    </location>
</feature>
<sequence length="130" mass="14676">MYHIVHSEHIILLQARLLKEGQAHRRDSPSHRASPRDRKRSRSESLPDQRMSSCRSSMEAMTSFRADVGCSSGHSHVSALGPMPSQDFSCVLGNEKNNVTLTQVISSLPKAVFDPLRAWALWRPLLSVWR</sequence>
<dbReference type="EMBL" id="JALJOT010000015">
    <property type="protein sequence ID" value="KAK9902640.1"/>
    <property type="molecule type" value="Genomic_DNA"/>
</dbReference>
<evidence type="ECO:0000313" key="3">
    <source>
        <dbReference type="Proteomes" id="UP001491310"/>
    </source>
</evidence>
<reference evidence="2 3" key="1">
    <citation type="journal article" date="2024" name="Nat. Commun.">
        <title>Phylogenomics reveals the evolutionary origins of lichenization in chlorophyte algae.</title>
        <authorList>
            <person name="Puginier C."/>
            <person name="Libourel C."/>
            <person name="Otte J."/>
            <person name="Skaloud P."/>
            <person name="Haon M."/>
            <person name="Grisel S."/>
            <person name="Petersen M."/>
            <person name="Berrin J.G."/>
            <person name="Delaux P.M."/>
            <person name="Dal Grande F."/>
            <person name="Keller J."/>
        </authorList>
    </citation>
    <scope>NUCLEOTIDE SEQUENCE [LARGE SCALE GENOMIC DNA]</scope>
    <source>
        <strain evidence="2 3">SAG 216-7</strain>
    </source>
</reference>